<dbReference type="AlphaFoldDB" id="A0A9J5X9M2"/>
<reference evidence="1 2" key="1">
    <citation type="submission" date="2020-09" db="EMBL/GenBank/DDBJ databases">
        <title>De no assembly of potato wild relative species, Solanum commersonii.</title>
        <authorList>
            <person name="Cho K."/>
        </authorList>
    </citation>
    <scope>NUCLEOTIDE SEQUENCE [LARGE SCALE GENOMIC DNA]</scope>
    <source>
        <strain evidence="1">LZ3.2</strain>
        <tissue evidence="1">Leaf</tissue>
    </source>
</reference>
<comment type="caution">
    <text evidence="1">The sequence shown here is derived from an EMBL/GenBank/DDBJ whole genome shotgun (WGS) entry which is preliminary data.</text>
</comment>
<protein>
    <submittedName>
        <fullName evidence="1">Uncharacterized protein</fullName>
    </submittedName>
</protein>
<dbReference type="Proteomes" id="UP000824120">
    <property type="component" value="Chromosome 9"/>
</dbReference>
<organism evidence="1 2">
    <name type="scientific">Solanum commersonii</name>
    <name type="common">Commerson's wild potato</name>
    <name type="synonym">Commerson's nightshade</name>
    <dbReference type="NCBI Taxonomy" id="4109"/>
    <lineage>
        <taxon>Eukaryota</taxon>
        <taxon>Viridiplantae</taxon>
        <taxon>Streptophyta</taxon>
        <taxon>Embryophyta</taxon>
        <taxon>Tracheophyta</taxon>
        <taxon>Spermatophyta</taxon>
        <taxon>Magnoliopsida</taxon>
        <taxon>eudicotyledons</taxon>
        <taxon>Gunneridae</taxon>
        <taxon>Pentapetalae</taxon>
        <taxon>asterids</taxon>
        <taxon>lamiids</taxon>
        <taxon>Solanales</taxon>
        <taxon>Solanaceae</taxon>
        <taxon>Solanoideae</taxon>
        <taxon>Solaneae</taxon>
        <taxon>Solanum</taxon>
    </lineage>
</organism>
<name>A0A9J5X9M2_SOLCO</name>
<gene>
    <name evidence="1" type="ORF">H5410_044408</name>
</gene>
<sequence>MARDARTLSEEALDTEQDTSMIDSRAKSLYAFALESAAHTMGNKVPNRRQYLGGKNLLYAIVGKFSNGWMEIQELCKIIPTQCERAYYLKAKDGFCQLCPHSGILGLIRKKKLPLLLHGVPFTILPPKFFCKGILANLLHQLGSHYMLKWQQRTKQGQFMRG</sequence>
<evidence type="ECO:0000313" key="2">
    <source>
        <dbReference type="Proteomes" id="UP000824120"/>
    </source>
</evidence>
<accession>A0A9J5X9M2</accession>
<proteinExistence type="predicted"/>
<evidence type="ECO:0000313" key="1">
    <source>
        <dbReference type="EMBL" id="KAG5583974.1"/>
    </source>
</evidence>
<keyword evidence="2" id="KW-1185">Reference proteome</keyword>
<dbReference type="EMBL" id="JACXVP010000009">
    <property type="protein sequence ID" value="KAG5583974.1"/>
    <property type="molecule type" value="Genomic_DNA"/>
</dbReference>